<feature type="domain" description="SpoVT-AbrB" evidence="1">
    <location>
        <begin position="11"/>
        <end position="57"/>
    </location>
</feature>
<dbReference type="SUPFAM" id="SSF109755">
    <property type="entry name" value="PhoU-like"/>
    <property type="match status" value="1"/>
</dbReference>
<dbReference type="GO" id="GO:0045936">
    <property type="term" value="P:negative regulation of phosphate metabolic process"/>
    <property type="evidence" value="ECO:0007669"/>
    <property type="project" value="InterPro"/>
</dbReference>
<dbReference type="InterPro" id="IPR026022">
    <property type="entry name" value="PhoU_dom"/>
</dbReference>
<dbReference type="KEGG" id="ncv:NCAV_0130"/>
<dbReference type="RefSeq" id="WP_103286385.1">
    <property type="nucleotide sequence ID" value="NZ_LT981265.1"/>
</dbReference>
<gene>
    <name evidence="2" type="ORF">NCAV_0130</name>
</gene>
<sequence length="343" mass="38919">MREGETRKVQVTGKSSYIVSIPKRWVEELGLKPKDEVMIVRQGISSIQIMPKRIIKQQQRDATIHVGSKSSVDSVLRDIISLYLLGYNIINIRAEQGRLAPELKKVVKESARRLLMGTEVTADSMDNITIQVLLNVMELSIDHALKRMLLLTKSMLKEALVALNEANAELAREVIAGDDEVDRFSFYIVRQLNIAVENEYLLADMGLSKLNHCLDYRLVVKSIERIADHATSIAQQALDNGERIDEETMNRMMSISNEILNVLDESCLALFKMDAYGAKDAIAKAKSIIEREKDLMDGFRYGSDRALYKVRFIADNIRRIAEYVSDIGELVLNMTIEQILTKR</sequence>
<dbReference type="EMBL" id="LT981265">
    <property type="protein sequence ID" value="SPC33330.1"/>
    <property type="molecule type" value="Genomic_DNA"/>
</dbReference>
<dbReference type="GO" id="GO:0030643">
    <property type="term" value="P:intracellular phosphate ion homeostasis"/>
    <property type="evidence" value="ECO:0007669"/>
    <property type="project" value="InterPro"/>
</dbReference>
<dbReference type="InterPro" id="IPR038078">
    <property type="entry name" value="PhoU-like_sf"/>
</dbReference>
<dbReference type="Pfam" id="PF04014">
    <property type="entry name" value="MazE_antitoxin"/>
    <property type="match status" value="1"/>
</dbReference>
<evidence type="ECO:0000259" key="1">
    <source>
        <dbReference type="SMART" id="SM00966"/>
    </source>
</evidence>
<dbReference type="PANTHER" id="PTHR42930">
    <property type="entry name" value="PHOSPHATE-SPECIFIC TRANSPORT SYSTEM ACCESSORY PROTEIN PHOU"/>
    <property type="match status" value="1"/>
</dbReference>
<dbReference type="Pfam" id="PF01895">
    <property type="entry name" value="PhoU"/>
    <property type="match status" value="1"/>
</dbReference>
<dbReference type="AlphaFoldDB" id="A0A2K5ANV7"/>
<protein>
    <submittedName>
        <fullName evidence="2">PhoU family transcriptional regulator</fullName>
    </submittedName>
</protein>
<dbReference type="GO" id="GO:0003677">
    <property type="term" value="F:DNA binding"/>
    <property type="evidence" value="ECO:0007669"/>
    <property type="project" value="InterPro"/>
</dbReference>
<keyword evidence="3" id="KW-1185">Reference proteome</keyword>
<organism evidence="2 3">
    <name type="scientific">Candidatus Nitrosocaldus cavascurensis</name>
    <dbReference type="NCBI Taxonomy" id="2058097"/>
    <lineage>
        <taxon>Archaea</taxon>
        <taxon>Nitrososphaerota</taxon>
        <taxon>Nitrososphaeria</taxon>
        <taxon>Candidatus Nitrosocaldales</taxon>
        <taxon>Candidatus Nitrosocaldaceae</taxon>
        <taxon>Candidatus Nitrosocaldus</taxon>
    </lineage>
</organism>
<dbReference type="SMART" id="SM00966">
    <property type="entry name" value="SpoVT_AbrB"/>
    <property type="match status" value="1"/>
</dbReference>
<reference evidence="3" key="1">
    <citation type="submission" date="2018-01" db="EMBL/GenBank/DDBJ databases">
        <authorList>
            <person name="Kerou L M."/>
        </authorList>
    </citation>
    <scope>NUCLEOTIDE SEQUENCE [LARGE SCALE GENOMIC DNA]</scope>
    <source>
        <strain evidence="3">SCU2</strain>
    </source>
</reference>
<dbReference type="PANTHER" id="PTHR42930:SF2">
    <property type="entry name" value="PHOU DOMAIN-CONTAINING PROTEIN"/>
    <property type="match status" value="1"/>
</dbReference>
<proteinExistence type="predicted"/>
<evidence type="ECO:0000313" key="2">
    <source>
        <dbReference type="EMBL" id="SPC33330.1"/>
    </source>
</evidence>
<dbReference type="GeneID" id="41594232"/>
<dbReference type="Gene3D" id="1.20.58.220">
    <property type="entry name" value="Phosphate transport system protein phou homolog 2, domain 2"/>
    <property type="match status" value="1"/>
</dbReference>
<dbReference type="InterPro" id="IPR007159">
    <property type="entry name" value="SpoVT-AbrB_dom"/>
</dbReference>
<evidence type="ECO:0000313" key="3">
    <source>
        <dbReference type="Proteomes" id="UP000236248"/>
    </source>
</evidence>
<dbReference type="InterPro" id="IPR028366">
    <property type="entry name" value="PhoU"/>
</dbReference>
<name>A0A2K5ANV7_9ARCH</name>
<accession>A0A2K5ANV7</accession>
<dbReference type="Proteomes" id="UP000236248">
    <property type="component" value="Chromosome NCAV"/>
</dbReference>